<dbReference type="EMBL" id="RCMV01000460">
    <property type="protein sequence ID" value="KAG3216850.1"/>
    <property type="molecule type" value="Genomic_DNA"/>
</dbReference>
<comment type="caution">
    <text evidence="8">The sequence shown here is derived from an EMBL/GenBank/DDBJ whole genome shotgun (WGS) entry which is preliminary data.</text>
</comment>
<evidence type="ECO:0000313" key="3">
    <source>
        <dbReference type="EMBL" id="KAG2853117.1"/>
    </source>
</evidence>
<gene>
    <name evidence="8" type="ORF">PC110_g5964</name>
    <name evidence="3" type="ORF">PC113_g14440</name>
    <name evidence="4" type="ORF">PC115_g17536</name>
    <name evidence="5" type="ORF">PC117_g12863</name>
    <name evidence="6" type="ORF">PC118_g14241</name>
    <name evidence="7" type="ORF">PC129_g12321</name>
</gene>
<feature type="coiled-coil region" evidence="1">
    <location>
        <begin position="462"/>
        <end position="537"/>
    </location>
</feature>
<protein>
    <submittedName>
        <fullName evidence="8">Uncharacterized protein</fullName>
    </submittedName>
</protein>
<dbReference type="Proteomes" id="UP000251314">
    <property type="component" value="Unassembled WGS sequence"/>
</dbReference>
<feature type="compositionally biased region" description="Acidic residues" evidence="2">
    <location>
        <begin position="437"/>
        <end position="448"/>
    </location>
</feature>
<evidence type="ECO:0000313" key="5">
    <source>
        <dbReference type="EMBL" id="KAG2933399.1"/>
    </source>
</evidence>
<dbReference type="VEuPathDB" id="FungiDB:PC110_g5964"/>
<dbReference type="Proteomes" id="UP000736787">
    <property type="component" value="Unassembled WGS sequence"/>
</dbReference>
<dbReference type="Gene3D" id="3.80.10.10">
    <property type="entry name" value="Ribonuclease Inhibitor"/>
    <property type="match status" value="2"/>
</dbReference>
<evidence type="ECO:0000256" key="2">
    <source>
        <dbReference type="SAM" id="MobiDB-lite"/>
    </source>
</evidence>
<feature type="region of interest" description="Disordered" evidence="2">
    <location>
        <begin position="19"/>
        <end position="42"/>
    </location>
</feature>
<dbReference type="Pfam" id="PF13516">
    <property type="entry name" value="LRR_6"/>
    <property type="match status" value="2"/>
</dbReference>
<dbReference type="AlphaFoldDB" id="A0A329SP16"/>
<feature type="region of interest" description="Disordered" evidence="2">
    <location>
        <begin position="399"/>
        <end position="454"/>
    </location>
</feature>
<evidence type="ECO:0000256" key="1">
    <source>
        <dbReference type="SAM" id="Coils"/>
    </source>
</evidence>
<accession>A0A329SP16</accession>
<evidence type="ECO:0000313" key="9">
    <source>
        <dbReference type="Proteomes" id="UP000251314"/>
    </source>
</evidence>
<dbReference type="EMBL" id="MJFZ01000104">
    <property type="protein sequence ID" value="RAW37746.1"/>
    <property type="molecule type" value="Genomic_DNA"/>
</dbReference>
<dbReference type="PANTHER" id="PTHR24110">
    <property type="entry name" value="CENTROSOMAL PROTEIN OF 78 KDA"/>
    <property type="match status" value="1"/>
</dbReference>
<evidence type="ECO:0000313" key="7">
    <source>
        <dbReference type="EMBL" id="KAG3216850.1"/>
    </source>
</evidence>
<evidence type="ECO:0000313" key="8">
    <source>
        <dbReference type="EMBL" id="RAW37746.1"/>
    </source>
</evidence>
<name>A0A329SP16_9STRA</name>
<dbReference type="EMBL" id="RCML01000512">
    <property type="protein sequence ID" value="KAG2974960.1"/>
    <property type="molecule type" value="Genomic_DNA"/>
</dbReference>
<dbReference type="EMBL" id="RCMI01000839">
    <property type="protein sequence ID" value="KAG2896355.1"/>
    <property type="molecule type" value="Genomic_DNA"/>
</dbReference>
<dbReference type="PANTHER" id="PTHR24110:SF3">
    <property type="entry name" value="CENTROSOMAL PROTEIN OF 78 KDA"/>
    <property type="match status" value="1"/>
</dbReference>
<reference evidence="8 9" key="1">
    <citation type="submission" date="2018-01" db="EMBL/GenBank/DDBJ databases">
        <title>Draft genome of the strawberry crown rot pathogen Phytophthora cactorum.</title>
        <authorList>
            <person name="Armitage A.D."/>
            <person name="Lysoe E."/>
            <person name="Nellist C.F."/>
            <person name="Harrison R.J."/>
            <person name="Brurberg M.B."/>
        </authorList>
    </citation>
    <scope>NUCLEOTIDE SEQUENCE [LARGE SCALE GENOMIC DNA]</scope>
    <source>
        <strain evidence="8 9">10300</strain>
    </source>
</reference>
<organism evidence="8 9">
    <name type="scientific">Phytophthora cactorum</name>
    <dbReference type="NCBI Taxonomy" id="29920"/>
    <lineage>
        <taxon>Eukaryota</taxon>
        <taxon>Sar</taxon>
        <taxon>Stramenopiles</taxon>
        <taxon>Oomycota</taxon>
        <taxon>Peronosporomycetes</taxon>
        <taxon>Peronosporales</taxon>
        <taxon>Peronosporaceae</taxon>
        <taxon>Phytophthora</taxon>
    </lineage>
</organism>
<sequence>MATPLSIEAYKRKQNVLAAKAQKRRASTSCNHTNSRSKESYTPDQRRYLDACVEKQADPDPRLLAALREARFVLKLDRFGEEELFFNMEFLQKAKTCAHISLSLGSVTINRGLRTKFDRLGLKRAYAYENEGAAVVVRSACASANKAPSLVRFHLIGVKISPEVVPLLSKALFHCHQLEDVSLNGSNLGDEGLEAIAIALGKCPELHLISLAGCGITDKAKDHIAKIIALHGVIKDESIWSSSLRGEAPPAPSSPDLLINLSRNNLGDETAEAICDALHNDKWLLGLNLGGNHLSQQGTELFIDTLSKRNQTLAVLALANMKNPVGRSTLATLETLLHGRNRYLQQVATESRDKRMALGGLLLEWGLDKEAVVEICYLETLGKDATAKRISTTRVASKKVALLSPKDRTDRIHPRTTAGSNNDTHGSHQDNNSINDNSEEEDGDENNDEVASSIAGSHVKTIEYLIERLSSLEAEKRNMQEYVNKVEAENRQLRVELDARTKSIPASGISPTEAQIIAQLETSISSLAEQVEFMEHEKLQQPPSS</sequence>
<keyword evidence="9" id="KW-1185">Reference proteome</keyword>
<dbReference type="InterPro" id="IPR001611">
    <property type="entry name" value="Leu-rich_rpt"/>
</dbReference>
<reference evidence="3" key="2">
    <citation type="submission" date="2018-10" db="EMBL/GenBank/DDBJ databases">
        <title>Effector identification in a new, highly contiguous assembly of the strawberry crown rot pathogen Phytophthora cactorum.</title>
        <authorList>
            <person name="Armitage A.D."/>
            <person name="Nellist C.F."/>
            <person name="Bates H."/>
            <person name="Vickerstaff R.J."/>
            <person name="Harrison R.J."/>
        </authorList>
    </citation>
    <scope>NUCLEOTIDE SEQUENCE</scope>
    <source>
        <strain evidence="3">15-7</strain>
        <strain evidence="4">4032</strain>
        <strain evidence="5">4040</strain>
        <strain evidence="6">P415</strain>
        <strain evidence="7">P421</strain>
    </source>
</reference>
<dbReference type="Proteomes" id="UP000735874">
    <property type="component" value="Unassembled WGS sequence"/>
</dbReference>
<proteinExistence type="predicted"/>
<dbReference type="STRING" id="29920.A0A329SP16"/>
<evidence type="ECO:0000313" key="6">
    <source>
        <dbReference type="EMBL" id="KAG2974960.1"/>
    </source>
</evidence>
<dbReference type="Proteomes" id="UP000760860">
    <property type="component" value="Unassembled WGS sequence"/>
</dbReference>
<dbReference type="OrthoDB" id="78308at2759"/>
<evidence type="ECO:0000313" key="4">
    <source>
        <dbReference type="EMBL" id="KAG2896355.1"/>
    </source>
</evidence>
<dbReference type="SUPFAM" id="SSF52047">
    <property type="entry name" value="RNI-like"/>
    <property type="match status" value="1"/>
</dbReference>
<dbReference type="EMBL" id="RCMG01000498">
    <property type="protein sequence ID" value="KAG2853117.1"/>
    <property type="molecule type" value="Genomic_DNA"/>
</dbReference>
<keyword evidence="1" id="KW-0175">Coiled coil</keyword>
<dbReference type="Proteomes" id="UP000774804">
    <property type="component" value="Unassembled WGS sequence"/>
</dbReference>
<dbReference type="Proteomes" id="UP000697107">
    <property type="component" value="Unassembled WGS sequence"/>
</dbReference>
<dbReference type="EMBL" id="RCMK01000363">
    <property type="protein sequence ID" value="KAG2933399.1"/>
    <property type="molecule type" value="Genomic_DNA"/>
</dbReference>
<dbReference type="InterPro" id="IPR032675">
    <property type="entry name" value="LRR_dom_sf"/>
</dbReference>